<protein>
    <recommendedName>
        <fullName evidence="4">DUF340 domain-containing protein</fullName>
    </recommendedName>
</protein>
<keyword evidence="1" id="KW-0472">Membrane</keyword>
<dbReference type="EMBL" id="CP034699">
    <property type="protein sequence ID" value="AZT44416.1"/>
    <property type="molecule type" value="Genomic_DNA"/>
</dbReference>
<keyword evidence="1" id="KW-0812">Transmembrane</keyword>
<gene>
    <name evidence="3" type="ORF">EL007_24480</name>
    <name evidence="2" type="ORF">ELZ88_24465</name>
</gene>
<evidence type="ECO:0008006" key="4">
    <source>
        <dbReference type="Google" id="ProtNLM"/>
    </source>
</evidence>
<proteinExistence type="predicted"/>
<geneLocation type="plasmid" evidence="3">
    <name>pRSE40</name>
</geneLocation>
<dbReference type="EMBL" id="CP034710">
    <property type="protein sequence ID" value="AZT39685.1"/>
    <property type="molecule type" value="Genomic_DNA"/>
</dbReference>
<evidence type="ECO:0000313" key="3">
    <source>
        <dbReference type="EMBL" id="AZT44416.1"/>
    </source>
</evidence>
<accession>A0A3Q9MXD8</accession>
<reference evidence="3" key="1">
    <citation type="submission" date="2018-12" db="EMBL/GenBank/DDBJ databases">
        <title>Complete genome sequences of twenty non-typhoidal Salmonella isolates from Rwanda.</title>
        <authorList>
            <person name="Byukusenge M."/>
            <person name="Li L."/>
            <person name="Subhashinie K."/>
            <person name="Nzayirambaho M."/>
            <person name="Kuchipudi S.V."/>
            <person name="Jayarao B.M."/>
        </authorList>
    </citation>
    <scope>NUCLEOTIDE SEQUENCE</scope>
    <source>
        <strain evidence="2">RSE21</strain>
        <strain evidence="3">RSE40</strain>
        <plasmid evidence="2">pRSE21</plasmid>
        <plasmid evidence="3">pRSE40</plasmid>
    </source>
</reference>
<keyword evidence="3" id="KW-0614">Plasmid</keyword>
<evidence type="ECO:0000313" key="2">
    <source>
        <dbReference type="EMBL" id="AZT39685.1"/>
    </source>
</evidence>
<name>A0A3Q9MXD8_SALET</name>
<organism evidence="3">
    <name type="scientific">Salmonella enterica subsp. enterica serovar Karamoja</name>
    <dbReference type="NCBI Taxonomy" id="2500153"/>
    <lineage>
        <taxon>Bacteria</taxon>
        <taxon>Pseudomonadati</taxon>
        <taxon>Pseudomonadota</taxon>
        <taxon>Gammaproteobacteria</taxon>
        <taxon>Enterobacterales</taxon>
        <taxon>Enterobacteriaceae</taxon>
        <taxon>Salmonella</taxon>
    </lineage>
</organism>
<geneLocation type="plasmid" evidence="2">
    <name>pRSE21</name>
</geneLocation>
<dbReference type="AlphaFoldDB" id="A0A3Q9MXD8"/>
<feature type="transmembrane region" description="Helical" evidence="1">
    <location>
        <begin position="33"/>
        <end position="52"/>
    </location>
</feature>
<feature type="transmembrane region" description="Helical" evidence="1">
    <location>
        <begin position="93"/>
        <end position="113"/>
    </location>
</feature>
<sequence>MTLKEYASNTRIIIPCIFLVLIAQWVGKGMSPVAALPGALMMLAIILASLQIKAWLPGLPLPAFAWATLLALLLSIPYSPVSDVFMRYTNRIDFLATTTPLLAFAGLSVGNSLDKLKSLSWRIVIISLLVFTTAFFGAAFVAQFILKFQGII</sequence>
<dbReference type="RefSeq" id="WP_168445661.1">
    <property type="nucleotide sequence ID" value="NZ_CP034710.1"/>
</dbReference>
<keyword evidence="1" id="KW-1133">Transmembrane helix</keyword>
<feature type="transmembrane region" description="Helical" evidence="1">
    <location>
        <begin position="119"/>
        <end position="146"/>
    </location>
</feature>
<feature type="transmembrane region" description="Helical" evidence="1">
    <location>
        <begin position="6"/>
        <end position="26"/>
    </location>
</feature>
<feature type="transmembrane region" description="Helical" evidence="1">
    <location>
        <begin position="64"/>
        <end position="81"/>
    </location>
</feature>
<evidence type="ECO:0000256" key="1">
    <source>
        <dbReference type="SAM" id="Phobius"/>
    </source>
</evidence>